<dbReference type="PROSITE" id="PS00108">
    <property type="entry name" value="PROTEIN_KINASE_ST"/>
    <property type="match status" value="1"/>
</dbReference>
<keyword evidence="17" id="KW-1185">Reference proteome</keyword>
<dbReference type="EMBL" id="CM001881">
    <property type="protein sequence ID" value="EOY21309.1"/>
    <property type="molecule type" value="Genomic_DNA"/>
</dbReference>
<dbReference type="PANTHER" id="PTHR45974">
    <property type="entry name" value="RECEPTOR-LIKE PROTEIN 55"/>
    <property type="match status" value="1"/>
</dbReference>
<evidence type="ECO:0000256" key="1">
    <source>
        <dbReference type="ARBA" id="ARBA00004370"/>
    </source>
</evidence>
<dbReference type="InterPro" id="IPR011009">
    <property type="entry name" value="Kinase-like_dom_sf"/>
</dbReference>
<gene>
    <name evidence="16" type="ORF">TCM_012790</name>
</gene>
<dbReference type="GO" id="GO:0016020">
    <property type="term" value="C:membrane"/>
    <property type="evidence" value="ECO:0007669"/>
    <property type="project" value="UniProtKB-SubCell"/>
</dbReference>
<feature type="region of interest" description="Disordered" evidence="14">
    <location>
        <begin position="1"/>
        <end position="20"/>
    </location>
</feature>
<evidence type="ECO:0000256" key="9">
    <source>
        <dbReference type="ARBA" id="ARBA00022741"/>
    </source>
</evidence>
<evidence type="ECO:0000256" key="11">
    <source>
        <dbReference type="ARBA" id="ARBA00022840"/>
    </source>
</evidence>
<dbReference type="EC" id="2.7.11.1" evidence="3"/>
<evidence type="ECO:0000313" key="16">
    <source>
        <dbReference type="EMBL" id="EOY21309.1"/>
    </source>
</evidence>
<protein>
    <recommendedName>
        <fullName evidence="3">non-specific serine/threonine protein kinase</fullName>
        <ecNumber evidence="3">2.7.11.1</ecNumber>
    </recommendedName>
</protein>
<keyword evidence="9" id="KW-0547">Nucleotide-binding</keyword>
<evidence type="ECO:0000256" key="10">
    <source>
        <dbReference type="ARBA" id="ARBA00022777"/>
    </source>
</evidence>
<keyword evidence="8" id="KW-0677">Repeat</keyword>
<keyword evidence="13" id="KW-0325">Glycoprotein</keyword>
<comment type="similarity">
    <text evidence="2">Belongs to the protein kinase superfamily. Ser/Thr protein kinase family.</text>
</comment>
<evidence type="ECO:0000256" key="5">
    <source>
        <dbReference type="ARBA" id="ARBA00022614"/>
    </source>
</evidence>
<evidence type="ECO:0000256" key="14">
    <source>
        <dbReference type="SAM" id="MobiDB-lite"/>
    </source>
</evidence>
<keyword evidence="4" id="KW-0723">Serine/threonine-protein kinase</keyword>
<keyword evidence="12" id="KW-0472">Membrane</keyword>
<evidence type="ECO:0000256" key="6">
    <source>
        <dbReference type="ARBA" id="ARBA00022679"/>
    </source>
</evidence>
<evidence type="ECO:0000256" key="2">
    <source>
        <dbReference type="ARBA" id="ARBA00008684"/>
    </source>
</evidence>
<dbReference type="HOGENOM" id="CLU_1417436_0_0_1"/>
<dbReference type="InParanoid" id="A0A061G2Q6"/>
<dbReference type="SUPFAM" id="SSF56112">
    <property type="entry name" value="Protein kinase-like (PK-like)"/>
    <property type="match status" value="1"/>
</dbReference>
<dbReference type="GO" id="GO:0004674">
    <property type="term" value="F:protein serine/threonine kinase activity"/>
    <property type="evidence" value="ECO:0007669"/>
    <property type="project" value="UniProtKB-KW"/>
</dbReference>
<sequence>MTKIKAATASRYTNETERQTDRQALPAIKARMPVDPYRVISAWNNSLHFCNWRRRVVNLNAIELGSITPIELGNGFKTLVFEVMPYTSLECSLHPISSEQQESRNLNLVQGLNPHSQFDRPVVHRDLKPSNFLLGSDLTAHVSDFLLTSLYIESLKCKNLTHLSISDHLGAKQFKEELWDTFHQAIPFSISS</sequence>
<organism evidence="16 17">
    <name type="scientific">Theobroma cacao</name>
    <name type="common">Cacao</name>
    <name type="synonym">Cocoa</name>
    <dbReference type="NCBI Taxonomy" id="3641"/>
    <lineage>
        <taxon>Eukaryota</taxon>
        <taxon>Viridiplantae</taxon>
        <taxon>Streptophyta</taxon>
        <taxon>Embryophyta</taxon>
        <taxon>Tracheophyta</taxon>
        <taxon>Spermatophyta</taxon>
        <taxon>Magnoliopsida</taxon>
        <taxon>eudicotyledons</taxon>
        <taxon>Gunneridae</taxon>
        <taxon>Pentapetalae</taxon>
        <taxon>rosids</taxon>
        <taxon>malvids</taxon>
        <taxon>Malvales</taxon>
        <taxon>Malvaceae</taxon>
        <taxon>Byttnerioideae</taxon>
        <taxon>Theobroma</taxon>
    </lineage>
</organism>
<dbReference type="Pfam" id="PF08263">
    <property type="entry name" value="LRRNT_2"/>
    <property type="match status" value="1"/>
</dbReference>
<evidence type="ECO:0000256" key="7">
    <source>
        <dbReference type="ARBA" id="ARBA00022729"/>
    </source>
</evidence>
<dbReference type="Gene3D" id="1.10.510.10">
    <property type="entry name" value="Transferase(Phosphotransferase) domain 1"/>
    <property type="match status" value="1"/>
</dbReference>
<evidence type="ECO:0000256" key="8">
    <source>
        <dbReference type="ARBA" id="ARBA00022737"/>
    </source>
</evidence>
<dbReference type="InterPro" id="IPR000719">
    <property type="entry name" value="Prot_kinase_dom"/>
</dbReference>
<name>A0A061G2Q6_THECC</name>
<dbReference type="AlphaFoldDB" id="A0A061G2Q6"/>
<dbReference type="PROSITE" id="PS50011">
    <property type="entry name" value="PROTEIN_KINASE_DOM"/>
    <property type="match status" value="1"/>
</dbReference>
<dbReference type="GO" id="GO:0005524">
    <property type="term" value="F:ATP binding"/>
    <property type="evidence" value="ECO:0007669"/>
    <property type="project" value="UniProtKB-KW"/>
</dbReference>
<keyword evidence="6" id="KW-0808">Transferase</keyword>
<evidence type="ECO:0000256" key="4">
    <source>
        <dbReference type="ARBA" id="ARBA00022527"/>
    </source>
</evidence>
<dbReference type="InterPro" id="IPR013210">
    <property type="entry name" value="LRR_N_plant-typ"/>
</dbReference>
<keyword evidence="5" id="KW-0433">Leucine-rich repeat</keyword>
<dbReference type="OMA" id="THLCHWE"/>
<evidence type="ECO:0000313" key="17">
    <source>
        <dbReference type="Proteomes" id="UP000026915"/>
    </source>
</evidence>
<dbReference type="InterPro" id="IPR008271">
    <property type="entry name" value="Ser/Thr_kinase_AS"/>
</dbReference>
<keyword evidence="10" id="KW-0418">Kinase</keyword>
<comment type="subcellular location">
    <subcellularLocation>
        <location evidence="1">Membrane</location>
    </subcellularLocation>
</comment>
<evidence type="ECO:0000256" key="13">
    <source>
        <dbReference type="ARBA" id="ARBA00023180"/>
    </source>
</evidence>
<keyword evidence="7" id="KW-0732">Signal</keyword>
<accession>A0A061G2Q6</accession>
<evidence type="ECO:0000256" key="12">
    <source>
        <dbReference type="ARBA" id="ARBA00023136"/>
    </source>
</evidence>
<evidence type="ECO:0000256" key="3">
    <source>
        <dbReference type="ARBA" id="ARBA00012513"/>
    </source>
</evidence>
<feature type="domain" description="Protein kinase" evidence="15">
    <location>
        <begin position="1"/>
        <end position="192"/>
    </location>
</feature>
<evidence type="ECO:0000259" key="15">
    <source>
        <dbReference type="PROSITE" id="PS50011"/>
    </source>
</evidence>
<keyword evidence="11" id="KW-0067">ATP-binding</keyword>
<reference evidence="16 17" key="1">
    <citation type="journal article" date="2013" name="Genome Biol.">
        <title>The genome sequence of the most widely cultivated cacao type and its use to identify candidate genes regulating pod color.</title>
        <authorList>
            <person name="Motamayor J.C."/>
            <person name="Mockaitis K."/>
            <person name="Schmutz J."/>
            <person name="Haiminen N."/>
            <person name="Iii D.L."/>
            <person name="Cornejo O."/>
            <person name="Findley S.D."/>
            <person name="Zheng P."/>
            <person name="Utro F."/>
            <person name="Royaert S."/>
            <person name="Saski C."/>
            <person name="Jenkins J."/>
            <person name="Podicheti R."/>
            <person name="Zhao M."/>
            <person name="Scheffler B.E."/>
            <person name="Stack J.C."/>
            <person name="Feltus F.A."/>
            <person name="Mustiga G.M."/>
            <person name="Amores F."/>
            <person name="Phillips W."/>
            <person name="Marelli J.P."/>
            <person name="May G.D."/>
            <person name="Shapiro H."/>
            <person name="Ma J."/>
            <person name="Bustamante C.D."/>
            <person name="Schnell R.J."/>
            <person name="Main D."/>
            <person name="Gilbert D."/>
            <person name="Parida L."/>
            <person name="Kuhn D.N."/>
        </authorList>
    </citation>
    <scope>NUCLEOTIDE SEQUENCE [LARGE SCALE GENOMIC DNA]</scope>
    <source>
        <strain evidence="17">cv. Matina 1-6</strain>
    </source>
</reference>
<proteinExistence type="inferred from homology"/>
<dbReference type="Gramene" id="EOY21309">
    <property type="protein sequence ID" value="EOY21309"/>
    <property type="gene ID" value="TCM_012790"/>
</dbReference>
<dbReference type="PANTHER" id="PTHR45974:SF272">
    <property type="entry name" value="LEUCINE RICH REPEAT FAMILY PROTEIN, EXPRESSED"/>
    <property type="match status" value="1"/>
</dbReference>
<dbReference type="Proteomes" id="UP000026915">
    <property type="component" value="Chromosome 3"/>
</dbReference>